<dbReference type="Proteomes" id="UP000034022">
    <property type="component" value="Unassembled WGS sequence"/>
</dbReference>
<dbReference type="EMBL" id="LBUU01000003">
    <property type="protein sequence ID" value="KKQ70785.1"/>
    <property type="molecule type" value="Genomic_DNA"/>
</dbReference>
<feature type="transmembrane region" description="Helical" evidence="1">
    <location>
        <begin position="28"/>
        <end position="48"/>
    </location>
</feature>
<evidence type="ECO:0000313" key="3">
    <source>
        <dbReference type="Proteomes" id="UP000034022"/>
    </source>
</evidence>
<evidence type="ECO:0000256" key="1">
    <source>
        <dbReference type="SAM" id="Phobius"/>
    </source>
</evidence>
<keyword evidence="1" id="KW-1133">Transmembrane helix</keyword>
<organism evidence="2 3">
    <name type="scientific">Candidatus Falkowbacteria bacterium GW2011_GWE1_38_31</name>
    <dbReference type="NCBI Taxonomy" id="1618638"/>
    <lineage>
        <taxon>Bacteria</taxon>
        <taxon>Candidatus Falkowiibacteriota</taxon>
    </lineage>
</organism>
<sequence length="141" mass="15749">MFLLIVIIFGFGLIGSVCWFIAEENQRKYSSICAVLCLIFVIGSFFTASGEIYKTRLFSGTVKGSWLIIDQNGGKVMRHWVIEKTYPKDADNSDGTQFMGKDGLVSVGTGATIIQITEPFNNFLKTYKLKYGIPEEQIALE</sequence>
<keyword evidence="1" id="KW-0472">Membrane</keyword>
<comment type="caution">
    <text evidence="2">The sequence shown here is derived from an EMBL/GenBank/DDBJ whole genome shotgun (WGS) entry which is preliminary data.</text>
</comment>
<reference evidence="2 3" key="1">
    <citation type="journal article" date="2015" name="Nature">
        <title>rRNA introns, odd ribosomes, and small enigmatic genomes across a large radiation of phyla.</title>
        <authorList>
            <person name="Brown C.T."/>
            <person name="Hug L.A."/>
            <person name="Thomas B.C."/>
            <person name="Sharon I."/>
            <person name="Castelle C.J."/>
            <person name="Singh A."/>
            <person name="Wilkins M.J."/>
            <person name="Williams K.H."/>
            <person name="Banfield J.F."/>
        </authorList>
    </citation>
    <scope>NUCLEOTIDE SEQUENCE [LARGE SCALE GENOMIC DNA]</scope>
</reference>
<protein>
    <submittedName>
        <fullName evidence="2">Uncharacterized protein</fullName>
    </submittedName>
</protein>
<keyword evidence="1" id="KW-0812">Transmembrane</keyword>
<dbReference type="AlphaFoldDB" id="A0A0G0K5Q6"/>
<name>A0A0G0K5Q6_9BACT</name>
<proteinExistence type="predicted"/>
<gene>
    <name evidence="2" type="ORF">US91_C0003G0115</name>
</gene>
<accession>A0A0G0K5Q6</accession>
<evidence type="ECO:0000313" key="2">
    <source>
        <dbReference type="EMBL" id="KKQ70785.1"/>
    </source>
</evidence>